<accession>T0QQM9</accession>
<organism evidence="1 2">
    <name type="scientific">Saprolegnia diclina (strain VS20)</name>
    <dbReference type="NCBI Taxonomy" id="1156394"/>
    <lineage>
        <taxon>Eukaryota</taxon>
        <taxon>Sar</taxon>
        <taxon>Stramenopiles</taxon>
        <taxon>Oomycota</taxon>
        <taxon>Saprolegniomycetes</taxon>
        <taxon>Saprolegniales</taxon>
        <taxon>Saprolegniaceae</taxon>
        <taxon>Saprolegnia</taxon>
    </lineage>
</organism>
<protein>
    <submittedName>
        <fullName evidence="1">Uncharacterized protein</fullName>
    </submittedName>
</protein>
<reference evidence="1 2" key="1">
    <citation type="submission" date="2012-04" db="EMBL/GenBank/DDBJ databases">
        <title>The Genome Sequence of Saprolegnia declina VS20.</title>
        <authorList>
            <consortium name="The Broad Institute Genome Sequencing Platform"/>
            <person name="Russ C."/>
            <person name="Nusbaum C."/>
            <person name="Tyler B."/>
            <person name="van West P."/>
            <person name="Dieguez-Uribeondo J."/>
            <person name="de Bruijn I."/>
            <person name="Tripathy S."/>
            <person name="Jiang R."/>
            <person name="Young S.K."/>
            <person name="Zeng Q."/>
            <person name="Gargeya S."/>
            <person name="Fitzgerald M."/>
            <person name="Haas B."/>
            <person name="Abouelleil A."/>
            <person name="Alvarado L."/>
            <person name="Arachchi H.M."/>
            <person name="Berlin A."/>
            <person name="Chapman S.B."/>
            <person name="Goldberg J."/>
            <person name="Griggs A."/>
            <person name="Gujja S."/>
            <person name="Hansen M."/>
            <person name="Howarth C."/>
            <person name="Imamovic A."/>
            <person name="Larimer J."/>
            <person name="McCowen C."/>
            <person name="Montmayeur A."/>
            <person name="Murphy C."/>
            <person name="Neiman D."/>
            <person name="Pearson M."/>
            <person name="Priest M."/>
            <person name="Roberts A."/>
            <person name="Saif S."/>
            <person name="Shea T."/>
            <person name="Sisk P."/>
            <person name="Sykes S."/>
            <person name="Wortman J."/>
            <person name="Nusbaum C."/>
            <person name="Birren B."/>
        </authorList>
    </citation>
    <scope>NUCLEOTIDE SEQUENCE [LARGE SCALE GENOMIC DNA]</scope>
    <source>
        <strain evidence="1 2">VS20</strain>
    </source>
</reference>
<sequence>MQFRSPSSSMARLAAREDACKLLAQSLNEKASYDELMDEHRSACQCWSVLLEGLHVPCLDLPHALHHGKGSATKRELRDTMLWLHPMTLQLCFSSVHEYHDRIPRLPLAHVRFVQSGRVISTSTKAPPLMPYPCLSLTTYHGDVVHIGFATSQLRDYVVEMLSEIVQVVDVMARVQDHVAQHLKRRDSVGSNNAIASTAWTPHDLELWLHDRQLAPLYVPLHAHLSLAFEVHGDAYERFLYLSDDSIQAIIANESNQEGAAVAELRCALGTQLQLARDAKAKLTAATNSTKRRKPSLRWPLRFA</sequence>
<dbReference type="EMBL" id="JH767136">
    <property type="protein sequence ID" value="EQC40419.1"/>
    <property type="molecule type" value="Genomic_DNA"/>
</dbReference>
<keyword evidence="2" id="KW-1185">Reference proteome</keyword>
<dbReference type="VEuPathDB" id="FungiDB:SDRG_02315"/>
<dbReference type="GeneID" id="19943042"/>
<evidence type="ECO:0000313" key="2">
    <source>
        <dbReference type="Proteomes" id="UP000030762"/>
    </source>
</evidence>
<dbReference type="RefSeq" id="XP_008606118.1">
    <property type="nucleotide sequence ID" value="XM_008607896.1"/>
</dbReference>
<dbReference type="Proteomes" id="UP000030762">
    <property type="component" value="Unassembled WGS sequence"/>
</dbReference>
<name>T0QQM9_SAPDV</name>
<dbReference type="OMA" id="RSACQCW"/>
<dbReference type="OrthoDB" id="71570at2759"/>
<gene>
    <name evidence="1" type="ORF">SDRG_02315</name>
</gene>
<evidence type="ECO:0000313" key="1">
    <source>
        <dbReference type="EMBL" id="EQC40419.1"/>
    </source>
</evidence>
<dbReference type="AlphaFoldDB" id="T0QQM9"/>
<proteinExistence type="predicted"/>
<dbReference type="InParanoid" id="T0QQM9"/>